<organism evidence="3">
    <name type="scientific">Vibrio chaetopteri</name>
    <dbReference type="NCBI Taxonomy" id="3016528"/>
    <lineage>
        <taxon>Bacteria</taxon>
        <taxon>Pseudomonadati</taxon>
        <taxon>Pseudomonadota</taxon>
        <taxon>Gammaproteobacteria</taxon>
        <taxon>Vibrionales</taxon>
        <taxon>Vibrionaceae</taxon>
        <taxon>Vibrio</taxon>
    </lineage>
</organism>
<dbReference type="RefSeq" id="WP_353499707.1">
    <property type="nucleotide sequence ID" value="NZ_CP115921.1"/>
</dbReference>
<evidence type="ECO:0000259" key="2">
    <source>
        <dbReference type="Pfam" id="PF00561"/>
    </source>
</evidence>
<sequence length="343" mass="37410">MISFLMIVVLCILALCLFNFWGTRFRESGMKPIDSNLLENSQQKIAITRDGRSVAYCVYGSQDLTAPVVINMHGSGLEAGFERQTYQKISSSLGCRGIAISLPGCGFSDEKPGRRVVDWPKEDLEAVLNAEGVEAFHITGHSQGTPHAMAAALHFGDRCIGLGLNAPLLPTALCEELGTGATIGTGGTPTSKQLKQFYMGWYFALFRLVFGVLPPSLASTPIRKGFPKVKADKELVSRFEKAMRRSVVRGTSGAAWESAQDTCFDWGFDVKHLANSNAHVWHSDDDSAIPAEQGKWLAEHLKANYKHEPEGYGHMTYCVGKYQEPENSMIAALLSGVTKGSQS</sequence>
<feature type="transmembrane region" description="Helical" evidence="1">
    <location>
        <begin position="199"/>
        <end position="218"/>
    </location>
</feature>
<dbReference type="InterPro" id="IPR000073">
    <property type="entry name" value="AB_hydrolase_1"/>
</dbReference>
<proteinExistence type="predicted"/>
<dbReference type="PANTHER" id="PTHR45763">
    <property type="entry name" value="HYDROLASE, ALPHA/BETA FOLD FAMILY PROTEIN, EXPRESSED-RELATED"/>
    <property type="match status" value="1"/>
</dbReference>
<keyword evidence="1" id="KW-1133">Transmembrane helix</keyword>
<dbReference type="InterPro" id="IPR029058">
    <property type="entry name" value="AB_hydrolase_fold"/>
</dbReference>
<accession>A0AAU8BSD5</accession>
<dbReference type="Gene3D" id="3.40.50.1820">
    <property type="entry name" value="alpha/beta hydrolase"/>
    <property type="match status" value="1"/>
</dbReference>
<dbReference type="Pfam" id="PF00561">
    <property type="entry name" value="Abhydrolase_1"/>
    <property type="match status" value="1"/>
</dbReference>
<dbReference type="SUPFAM" id="SSF53474">
    <property type="entry name" value="alpha/beta-Hydrolases"/>
    <property type="match status" value="1"/>
</dbReference>
<evidence type="ECO:0000256" key="1">
    <source>
        <dbReference type="SAM" id="Phobius"/>
    </source>
</evidence>
<dbReference type="PANTHER" id="PTHR45763:SF46">
    <property type="entry name" value="AB HYDROLASE-1 DOMAIN-CONTAINING PROTEIN"/>
    <property type="match status" value="1"/>
</dbReference>
<name>A0AAU8BSD5_9VIBR</name>
<reference evidence="3" key="1">
    <citation type="submission" date="2023-01" db="EMBL/GenBank/DDBJ databases">
        <title>Vibrio sp. CB1-14 genome sequencing.</title>
        <authorList>
            <person name="Otstavnykh N."/>
            <person name="Isaeva M."/>
            <person name="Meleshko D."/>
        </authorList>
    </citation>
    <scope>NUCLEOTIDE SEQUENCE</scope>
    <source>
        <strain evidence="3">CB1-14</strain>
    </source>
</reference>
<evidence type="ECO:0000313" key="3">
    <source>
        <dbReference type="EMBL" id="XCD18563.1"/>
    </source>
</evidence>
<feature type="domain" description="AB hydrolase-1" evidence="2">
    <location>
        <begin position="67"/>
        <end position="317"/>
    </location>
</feature>
<gene>
    <name evidence="3" type="ORF">PG915_17505</name>
</gene>
<protein>
    <submittedName>
        <fullName evidence="3">Alpha/beta hydrolase</fullName>
    </submittedName>
</protein>
<keyword evidence="1" id="KW-0812">Transmembrane</keyword>
<keyword evidence="3" id="KW-0378">Hydrolase</keyword>
<keyword evidence="1" id="KW-0472">Membrane</keyword>
<dbReference type="AlphaFoldDB" id="A0AAU8BSD5"/>
<dbReference type="KEGG" id="vck:PG915_17505"/>
<dbReference type="EMBL" id="CP115921">
    <property type="protein sequence ID" value="XCD18563.1"/>
    <property type="molecule type" value="Genomic_DNA"/>
</dbReference>
<dbReference type="GO" id="GO:0016787">
    <property type="term" value="F:hydrolase activity"/>
    <property type="evidence" value="ECO:0007669"/>
    <property type="project" value="UniProtKB-KW"/>
</dbReference>